<feature type="compositionally biased region" description="Basic and acidic residues" evidence="1">
    <location>
        <begin position="510"/>
        <end position="552"/>
    </location>
</feature>
<dbReference type="OrthoDB" id="3220614at2759"/>
<evidence type="ECO:0000256" key="1">
    <source>
        <dbReference type="SAM" id="MobiDB-lite"/>
    </source>
</evidence>
<feature type="compositionally biased region" description="Acidic residues" evidence="1">
    <location>
        <begin position="576"/>
        <end position="597"/>
    </location>
</feature>
<evidence type="ECO:0000313" key="2">
    <source>
        <dbReference type="EMBL" id="TFK17136.1"/>
    </source>
</evidence>
<dbReference type="Proteomes" id="UP000307440">
    <property type="component" value="Unassembled WGS sequence"/>
</dbReference>
<proteinExistence type="predicted"/>
<feature type="region of interest" description="Disordered" evidence="1">
    <location>
        <begin position="347"/>
        <end position="763"/>
    </location>
</feature>
<feature type="compositionally biased region" description="Basic and acidic residues" evidence="1">
    <location>
        <begin position="419"/>
        <end position="469"/>
    </location>
</feature>
<dbReference type="EMBL" id="ML210562">
    <property type="protein sequence ID" value="TFK17136.1"/>
    <property type="molecule type" value="Genomic_DNA"/>
</dbReference>
<feature type="compositionally biased region" description="Basic and acidic residues" evidence="1">
    <location>
        <begin position="667"/>
        <end position="676"/>
    </location>
</feature>
<feature type="compositionally biased region" description="Basic and acidic residues" evidence="1">
    <location>
        <begin position="374"/>
        <end position="404"/>
    </location>
</feature>
<dbReference type="Pfam" id="PF20414">
    <property type="entry name" value="DUF6698"/>
    <property type="match status" value="1"/>
</dbReference>
<dbReference type="AlphaFoldDB" id="A0A5C3KAL4"/>
<sequence length="763" mass="87476">MRNRAPGPSLDNPINPAHANHNAHVNAVIDGVKESARSKRGKSKIEVISIYMLAARSIPSRVSPFMDYTVVLRSKLPQACATEDDRVNFERIAAVMPGSFKKTLRAMWAKDQTTTETFINYIASDAHDNRSHDFAILRQNIIFWINPEPLTPLTPPLLPTSSMACRGWYHNEFSYHHIPRDHNDDFLDDPDEYRRSVITQERIITVSPTLPIALYDPETRYNPDLPHIGLFKGYLFHRCIRAFLTGPSTAFGDKRTGKTPPKAWLYGITRIDRYIIAYVCVGMMFSLSSLSEWSQDHKYLDFDYEELYSEVVAILEADPDFENEISDELDELVPQLRRAVPRQRCQATTVRASDRVLEGRRRMLGQAQTNRTQEQTRPRPELDERRSRPAPDMVRTRPPLDEHLHRPRLQPGSNGHRSQPPDEYRPRPHVQPEPDSHGSRPILEERRPRPRVQPESENHHSRPVSDQRHPRSQAESNHHRSQPVSDEHRIQPGSDERRPRPRPRPQPTSDDQHFQPIPDERRTRPPSDEPRHHSQPFSDKERPGPSSSERRPQPLPRRRAPLHQIPIPEICHSKEVEDESDESDEFEEVDELEDDEEGGPKNLRAATEDITMQAPIETDYVYPLDDNNWPRDSATPGPHVDNHGDLGDDFYTDDFNASRDPSTSAANRDDMPEARHNFRAMVELNGYASGDTDEELDLSNGLQSLRKRPIKEAQALPPAVRKKRARYTPAPTDRRTRSQSRGLESRAGSLGTRSGSFLNATDE</sequence>
<feature type="compositionally biased region" description="Basic and acidic residues" evidence="1">
    <location>
        <begin position="352"/>
        <end position="361"/>
    </location>
</feature>
<organism evidence="2 3">
    <name type="scientific">Coprinopsis marcescibilis</name>
    <name type="common">Agaric fungus</name>
    <name type="synonym">Psathyrella marcescibilis</name>
    <dbReference type="NCBI Taxonomy" id="230819"/>
    <lineage>
        <taxon>Eukaryota</taxon>
        <taxon>Fungi</taxon>
        <taxon>Dikarya</taxon>
        <taxon>Basidiomycota</taxon>
        <taxon>Agaricomycotina</taxon>
        <taxon>Agaricomycetes</taxon>
        <taxon>Agaricomycetidae</taxon>
        <taxon>Agaricales</taxon>
        <taxon>Agaricineae</taxon>
        <taxon>Psathyrellaceae</taxon>
        <taxon>Coprinopsis</taxon>
    </lineage>
</organism>
<dbReference type="InterPro" id="IPR046521">
    <property type="entry name" value="DUF6698"/>
</dbReference>
<evidence type="ECO:0000313" key="3">
    <source>
        <dbReference type="Proteomes" id="UP000307440"/>
    </source>
</evidence>
<keyword evidence="3" id="KW-1185">Reference proteome</keyword>
<protein>
    <submittedName>
        <fullName evidence="2">Uncharacterized protein</fullName>
    </submittedName>
</protein>
<reference evidence="2 3" key="1">
    <citation type="journal article" date="2019" name="Nat. Ecol. Evol.">
        <title>Megaphylogeny resolves global patterns of mushroom evolution.</title>
        <authorList>
            <person name="Varga T."/>
            <person name="Krizsan K."/>
            <person name="Foldi C."/>
            <person name="Dima B."/>
            <person name="Sanchez-Garcia M."/>
            <person name="Sanchez-Ramirez S."/>
            <person name="Szollosi G.J."/>
            <person name="Szarkandi J.G."/>
            <person name="Papp V."/>
            <person name="Albert L."/>
            <person name="Andreopoulos W."/>
            <person name="Angelini C."/>
            <person name="Antonin V."/>
            <person name="Barry K.W."/>
            <person name="Bougher N.L."/>
            <person name="Buchanan P."/>
            <person name="Buyck B."/>
            <person name="Bense V."/>
            <person name="Catcheside P."/>
            <person name="Chovatia M."/>
            <person name="Cooper J."/>
            <person name="Damon W."/>
            <person name="Desjardin D."/>
            <person name="Finy P."/>
            <person name="Geml J."/>
            <person name="Haridas S."/>
            <person name="Hughes K."/>
            <person name="Justo A."/>
            <person name="Karasinski D."/>
            <person name="Kautmanova I."/>
            <person name="Kiss B."/>
            <person name="Kocsube S."/>
            <person name="Kotiranta H."/>
            <person name="LaButti K.M."/>
            <person name="Lechner B.E."/>
            <person name="Liimatainen K."/>
            <person name="Lipzen A."/>
            <person name="Lukacs Z."/>
            <person name="Mihaltcheva S."/>
            <person name="Morgado L.N."/>
            <person name="Niskanen T."/>
            <person name="Noordeloos M.E."/>
            <person name="Ohm R.A."/>
            <person name="Ortiz-Santana B."/>
            <person name="Ovrebo C."/>
            <person name="Racz N."/>
            <person name="Riley R."/>
            <person name="Savchenko A."/>
            <person name="Shiryaev A."/>
            <person name="Soop K."/>
            <person name="Spirin V."/>
            <person name="Szebenyi C."/>
            <person name="Tomsovsky M."/>
            <person name="Tulloss R.E."/>
            <person name="Uehling J."/>
            <person name="Grigoriev I.V."/>
            <person name="Vagvolgyi C."/>
            <person name="Papp T."/>
            <person name="Martin F.M."/>
            <person name="Miettinen O."/>
            <person name="Hibbett D.S."/>
            <person name="Nagy L.G."/>
        </authorList>
    </citation>
    <scope>NUCLEOTIDE SEQUENCE [LARGE SCALE GENOMIC DNA]</scope>
    <source>
        <strain evidence="2 3">CBS 121175</strain>
    </source>
</reference>
<name>A0A5C3KAL4_COPMA</name>
<gene>
    <name evidence="2" type="ORF">FA15DRAFT_737336</name>
</gene>
<feature type="compositionally biased region" description="Basic and acidic residues" evidence="1">
    <location>
        <begin position="485"/>
        <end position="498"/>
    </location>
</feature>
<feature type="compositionally biased region" description="Polar residues" evidence="1">
    <location>
        <begin position="751"/>
        <end position="763"/>
    </location>
</feature>
<accession>A0A5C3KAL4</accession>